<dbReference type="SUPFAM" id="SSF103515">
    <property type="entry name" value="Autotransporter"/>
    <property type="match status" value="1"/>
</dbReference>
<dbReference type="Pfam" id="PF12951">
    <property type="entry name" value="PATR"/>
    <property type="match status" value="19"/>
</dbReference>
<comment type="caution">
    <text evidence="4">The sequence shown here is derived from an EMBL/GenBank/DDBJ whole genome shotgun (WGS) entry which is preliminary data.</text>
</comment>
<dbReference type="InterPro" id="IPR011050">
    <property type="entry name" value="Pectin_lyase_fold/virulence"/>
</dbReference>
<feature type="region of interest" description="Disordered" evidence="2">
    <location>
        <begin position="2040"/>
        <end position="2190"/>
    </location>
</feature>
<accession>A0ABM8M1W5</accession>
<dbReference type="InterPro" id="IPR013425">
    <property type="entry name" value="Autotrns_rpt"/>
</dbReference>
<dbReference type="PANTHER" id="PTHR35037:SF3">
    <property type="entry name" value="C-TERMINAL REGION OF AIDA-LIKE PROTEIN"/>
    <property type="match status" value="1"/>
</dbReference>
<dbReference type="InterPro" id="IPR043990">
    <property type="entry name" value="AC_1"/>
</dbReference>
<dbReference type="Pfam" id="PF18883">
    <property type="entry name" value="AC_1"/>
    <property type="match status" value="1"/>
</dbReference>
<dbReference type="EMBL" id="CADILJ010000079">
    <property type="protein sequence ID" value="CAB3957206.1"/>
    <property type="molecule type" value="Genomic_DNA"/>
</dbReference>
<evidence type="ECO:0000256" key="2">
    <source>
        <dbReference type="SAM" id="MobiDB-lite"/>
    </source>
</evidence>
<dbReference type="Proteomes" id="UP000494161">
    <property type="component" value="Unassembled WGS sequence"/>
</dbReference>
<dbReference type="SMART" id="SM00869">
    <property type="entry name" value="Autotransporter"/>
    <property type="match status" value="1"/>
</dbReference>
<dbReference type="InterPro" id="IPR036709">
    <property type="entry name" value="Autotransporte_beta_dom_sf"/>
</dbReference>
<keyword evidence="5" id="KW-1185">Reference proteome</keyword>
<dbReference type="PROSITE" id="PS51208">
    <property type="entry name" value="AUTOTRANSPORTER"/>
    <property type="match status" value="1"/>
</dbReference>
<dbReference type="CDD" id="cd01344">
    <property type="entry name" value="PL2_Passenger_AT"/>
    <property type="match status" value="1"/>
</dbReference>
<feature type="domain" description="Autotransporter" evidence="3">
    <location>
        <begin position="2230"/>
        <end position="2519"/>
    </location>
</feature>
<feature type="region of interest" description="Disordered" evidence="2">
    <location>
        <begin position="1"/>
        <end position="31"/>
    </location>
</feature>
<sequence>MTLFRKGPSSRRILNKNKRGTQKSAAGATETGADSAALTGMPGHAACTPFRLHATTAALCAVLAFAGAVPDVLAAGPEEEGAPADVPMAEDSTDGVAIRLTGGARQVKLEPGGGIEGDIVLSHDDKTLTPPKLSILNSGDQSVRVTGGLDVGTGAEVGFAGNPLGLDGNVTLHDGSALVLRGALQRETPAASFSAGKVFLGQDVTLSLSGIAHRIVRDAPLFSAAGGIEGDFARLMSDGYERRVDYLTLTTRKSEDQTRYLADYDLTWLDTGGRSHGTFTIGADLSDTIGADLHDMAANGASGWDGRSLTKRGTGALTLTGDSTYTGGTTVADGTLRIGDGGLTGSVTGNIRNNAALVFDRGNELLHAGVISGVGTVTKQGAGTLTLTGNNTYTGLTSVDAGTLRIGGGGTTGVVAGDIANQATLVFDRGDTATYAGVISGEGAMIKKGTNTLILTGDNTYTGPTTIEGGALRIGNGGATGSLAGDIANAGTLVFDRGNALTYTGVISGPGAVSKIGADAVNLAGANTYDGDTTVGAGTLEFGGALGAANTLGGGITVAGGATLAIHTPATVDMAGAAVLNDGASLSITTARAAEGEPPESWRVKAVTIGNGVTFNLSGVAAASATDTALFSATDGVIEGDFARIFIGGKADDGDAAAPGVRITDFLTLRTRKSDDGRSYLASYQLSWFDTPARAHGTFLLGADEEFDVGATLRRMRANGDWDGNSLTKRGAGTLILSGDNSYFGLTTVEAGTLRVGYGGGTGSVNGDIVNRGEVVFDRGNGLTYPGVISGDGVVTQAGSGTLTLTGANTYSGGTRILGSTLRIGDGGATGSVAGDIFNDGGQLFFARGDDVTYDGVISGTGSVFKGYTFDDGVQYGAGTLTLTGDHTYTGRTTIIAGTLRIGDGGATGSLAGNILNSAALVFDRADAASYAGIISGVGTVTKRGTNTLTLTGENTHSGQTLVEGGVLRLGDGGLTGSVAGPVLLSGDAALHFDHGRTWRDTYDNVISGSGSVTLTNGMLILTGDNTYTGGTRISNPDSTLFVGYNGTSGSVAGNIVNDGGKLFFVRSDDATYEGVISGTGEVYKGYTVNASPRGDGTLTLTGDHTYTGRTALVAGTLRLGDGGVTGSIAGNILNNAALAFDRSDPVTYAGVISGGGRVAKDGDNVLTLTGGNTYTGVTTINAGTLRIGDGGATGAVRGDIVNHAELVYDRSGAVTYAGAISGEGTVTKKGTNTLTLTGNNTYTGLTTLEGGTLRIGNGGTTGFVTGDIASAATVIFDRSDAVTYSSAMSGTGALVKNGAEVLTLTGANTYGGDTRVTAGTLKFGDGASAAANTLGGGMTVASGATLDIHTPVAVNLAGTASLRDGSALMLRDALRNPASAVSLTAGKVTLGADVTLLVSGIADQIRRSVSLFETDGGIEGDFARVIFDGYERKVDYLTLAASKSEDLMRYLATYDLSWLDESGQAHGTFTLDPGVADTVGADLHDMAANGATGWDGRSLTKQGSGTLTLTGAGTYTGGTTIAAGTLRIGDGGVSGSVTGDILNHATLVFDRGDAAAHAGVIAGEGSVTKRGAGTLTLTGNNVYTGRTFIEAGTLRVGDGGTTGAVAGDIANDAALVFERGDAVSYAGVISGSGTVINKGTGTLTLTGNSTYGGPTRIEAGTLRIGDGGTAGAVAGDIANDATLVFERGDAVSYAGVISGVGTVTKKGSNTLTLTGNSTYSGPTRIEAGTLRIGDGGTTGAVAGDIANDATLVFERGDAATYAGVISGSGAVTNKGTGTLTLTGNSSYTGLTTVEAGTLRIGDGGNTGSLAGDIVNHGILAFERGDDVTYGRLVSGTGALVKNGTNTLTLGGANTYSGATRIEAGTLKTGVVNAFARTAGVMIARDASLNLGGYSQIISQLDNSGVILFNDLGAPVSMAGLTVAGNMKHSGMLVLNTCADCAGQVYTQAGDWVGDGGTVSFGAVLGGDDSVTDKLIIGGAASGTTYVTVANEGGAGAQTVEGIELIRTAGSTEDAFVQRGRIAAGAYDYFLRKGSASGNSPNSWYLTSLDMTPEPPTENPEPPTENPEVPPADDGAQIPEVPPSEDDAQVPELPPADDGAQVPEEPPSDDGAQNPELPPVDDGAQDPEVPQVDGGAQDPEVPPVDDGADPADPPPGADTAEPADPPVDDKADLPDGPADTPPGGNSEGNANAVRVFRPEIGSYASNLAAASVLFNTSLSDRESGEAVDPVTGARRHAWARTAAGRSHGNMSDGQNQFSADRSVLQMGSAIAGGTFTGKDGWRLGVMAGYGNQHSKTRSRLSGYQSRGAVEGYSAGLYGTWYQDALTHRGLYVDGWALYNRFDNTVKGDGLAKETYQSQGVTASLESGLLLEAGSFTTDGGMENRFRFQPQVQVLWSGVKAADHTERTGTRVQGMGANNVQTRLGARLSISSGHRSRGPGKAGTFETFLEANWLHASKQYGVMLDGVGATILGNRNVAELKAGVEGQLTERLGVSASLTRRQGGQGLRATQGALTLTLRF</sequence>
<gene>
    <name evidence="4" type="ORF">LMG7053_05224</name>
</gene>
<feature type="compositionally biased region" description="Polar residues" evidence="2">
    <location>
        <begin position="2040"/>
        <end position="2050"/>
    </location>
</feature>
<dbReference type="InterPro" id="IPR005546">
    <property type="entry name" value="Autotransporte_beta"/>
</dbReference>
<dbReference type="PANTHER" id="PTHR35037">
    <property type="entry name" value="C-TERMINAL REGION OF AIDA-LIKE PROTEIN"/>
    <property type="match status" value="1"/>
</dbReference>
<dbReference type="NCBIfam" id="TIGR01414">
    <property type="entry name" value="autotrans_barl"/>
    <property type="match status" value="1"/>
</dbReference>
<organism evidence="4 5">
    <name type="scientific">Achromobacter ruhlandii</name>
    <dbReference type="NCBI Taxonomy" id="72557"/>
    <lineage>
        <taxon>Bacteria</taxon>
        <taxon>Pseudomonadati</taxon>
        <taxon>Pseudomonadota</taxon>
        <taxon>Betaproteobacteria</taxon>
        <taxon>Burkholderiales</taxon>
        <taxon>Alcaligenaceae</taxon>
        <taxon>Achromobacter</taxon>
    </lineage>
</organism>
<evidence type="ECO:0000313" key="5">
    <source>
        <dbReference type="Proteomes" id="UP000494161"/>
    </source>
</evidence>
<dbReference type="SUPFAM" id="SSF51126">
    <property type="entry name" value="Pectin lyase-like"/>
    <property type="match status" value="6"/>
</dbReference>
<name>A0ABM8M1W5_9BURK</name>
<reference evidence="4 5" key="1">
    <citation type="submission" date="2020-04" db="EMBL/GenBank/DDBJ databases">
        <authorList>
            <person name="De Canck E."/>
        </authorList>
    </citation>
    <scope>NUCLEOTIDE SEQUENCE [LARGE SCALE GENOMIC DNA]</scope>
    <source>
        <strain evidence="4 5">LMG 7053</strain>
    </source>
</reference>
<evidence type="ECO:0000256" key="1">
    <source>
        <dbReference type="ARBA" id="ARBA00022729"/>
    </source>
</evidence>
<dbReference type="Gene3D" id="2.40.128.130">
    <property type="entry name" value="Autotransporter beta-domain"/>
    <property type="match status" value="1"/>
</dbReference>
<keyword evidence="1" id="KW-0732">Signal</keyword>
<feature type="compositionally biased region" description="Pro residues" evidence="2">
    <location>
        <begin position="2053"/>
        <end position="2070"/>
    </location>
</feature>
<dbReference type="NCBIfam" id="TIGR02601">
    <property type="entry name" value="autotrns_rpt"/>
    <property type="match status" value="18"/>
</dbReference>
<proteinExistence type="predicted"/>
<dbReference type="InterPro" id="IPR051551">
    <property type="entry name" value="Autotransporter_adhesion"/>
</dbReference>
<evidence type="ECO:0000259" key="3">
    <source>
        <dbReference type="PROSITE" id="PS51208"/>
    </source>
</evidence>
<dbReference type="InterPro" id="IPR012332">
    <property type="entry name" value="Autotransporter_pectin_lyase_C"/>
</dbReference>
<protein>
    <recommendedName>
        <fullName evidence="3">Autotransporter domain-containing protein</fullName>
    </recommendedName>
</protein>
<dbReference type="Gene3D" id="2.160.20.20">
    <property type="match status" value="8"/>
</dbReference>
<evidence type="ECO:0000313" key="4">
    <source>
        <dbReference type="EMBL" id="CAB3957206.1"/>
    </source>
</evidence>
<dbReference type="InterPro" id="IPR006315">
    <property type="entry name" value="OM_autotransptr_brl_dom"/>
</dbReference>